<gene>
    <name evidence="1" type="ORF">HPLM_LOCUS2070</name>
</gene>
<name>A0A3P7WGV7_HAEPC</name>
<organism evidence="1 2">
    <name type="scientific">Haemonchus placei</name>
    <name type="common">Barber's pole worm</name>
    <dbReference type="NCBI Taxonomy" id="6290"/>
    <lineage>
        <taxon>Eukaryota</taxon>
        <taxon>Metazoa</taxon>
        <taxon>Ecdysozoa</taxon>
        <taxon>Nematoda</taxon>
        <taxon>Chromadorea</taxon>
        <taxon>Rhabditida</taxon>
        <taxon>Rhabditina</taxon>
        <taxon>Rhabditomorpha</taxon>
        <taxon>Strongyloidea</taxon>
        <taxon>Trichostrongylidae</taxon>
        <taxon>Haemonchus</taxon>
    </lineage>
</organism>
<dbReference type="Proteomes" id="UP000268014">
    <property type="component" value="Unassembled WGS sequence"/>
</dbReference>
<protein>
    <submittedName>
        <fullName evidence="1">Uncharacterized protein</fullName>
    </submittedName>
</protein>
<dbReference type="EMBL" id="UZAF01003602">
    <property type="protein sequence ID" value="VDO12825.1"/>
    <property type="molecule type" value="Genomic_DNA"/>
</dbReference>
<sequence>MGISSLFKLNSCFTGDAGTSFSLPSGLDFNGLVIGNFSSFFPCLLSNVQPILKVLCTFWQSSPLHKNQSFRRCITLTPLPMVQSSFSGSCKRGKI</sequence>
<evidence type="ECO:0000313" key="2">
    <source>
        <dbReference type="Proteomes" id="UP000268014"/>
    </source>
</evidence>
<proteinExistence type="predicted"/>
<keyword evidence="2" id="KW-1185">Reference proteome</keyword>
<reference evidence="1 2" key="1">
    <citation type="submission" date="2018-11" db="EMBL/GenBank/DDBJ databases">
        <authorList>
            <consortium name="Pathogen Informatics"/>
        </authorList>
    </citation>
    <scope>NUCLEOTIDE SEQUENCE [LARGE SCALE GENOMIC DNA]</scope>
    <source>
        <strain evidence="1 2">MHpl1</strain>
    </source>
</reference>
<evidence type="ECO:0000313" key="1">
    <source>
        <dbReference type="EMBL" id="VDO12825.1"/>
    </source>
</evidence>
<dbReference type="AlphaFoldDB" id="A0A3P7WGV7"/>
<accession>A0A3P7WGV7</accession>